<sequence length="384" mass="43394">MMLVFKTQAPPLSRRPSVKINPLPPPGLGLTSTWASMYLARLLLSLGLLLLAGGSLAKNCKDPVERREWRQLDQDERRRYLSAVRCLAAKSDVTGGLENAVSLFDSFQAIHSQQAPHIHWVGHFILWHRYFVATYERVLRDVCGWEGGQPYWNWALDASSTDNSSMQIFETEIFDSKTGFGGNGQPFLPATPEQNPFNLEGRTGGGCVQDGLFREGRFHLHVQQPKDKPDCLRRDFIPWIMNHFGQQSMVDHVMEQPDYAAFARAMENIPSFSRPNIHGSAHFGVGGVLGTLGNSALSPGDPLFYLHHANLDRILWEWQQQNLPRRLHQVGGPIEPFDYDGGNVTLDFEVNIGELAEGVTLKRLLATDENVLCYTYHHGYTWRR</sequence>
<gene>
    <name evidence="5" type="ORF">N7492_003054</name>
</gene>
<name>A0A9W9LWM2_9EURO</name>
<dbReference type="Gene3D" id="1.10.1280.10">
    <property type="entry name" value="Di-copper center containing domain from catechol oxidase"/>
    <property type="match status" value="1"/>
</dbReference>
<dbReference type="InterPro" id="IPR002227">
    <property type="entry name" value="Tyrosinase_Cu-bd"/>
</dbReference>
<accession>A0A9W9LWM2</accession>
<dbReference type="InterPro" id="IPR008922">
    <property type="entry name" value="Di-copper_centre_dom_sf"/>
</dbReference>
<reference evidence="5" key="1">
    <citation type="submission" date="2022-11" db="EMBL/GenBank/DDBJ databases">
        <authorList>
            <person name="Petersen C."/>
        </authorList>
    </citation>
    <scope>NUCLEOTIDE SEQUENCE</scope>
    <source>
        <strain evidence="5">IBT 21917</strain>
    </source>
</reference>
<dbReference type="SUPFAM" id="SSF48056">
    <property type="entry name" value="Di-copper centre-containing domain"/>
    <property type="match status" value="1"/>
</dbReference>
<comment type="caution">
    <text evidence="5">The sequence shown here is derived from an EMBL/GenBank/DDBJ whole genome shotgun (WGS) entry which is preliminary data.</text>
</comment>
<dbReference type="GO" id="GO:0046872">
    <property type="term" value="F:metal ion binding"/>
    <property type="evidence" value="ECO:0007669"/>
    <property type="project" value="UniProtKB-KW"/>
</dbReference>
<protein>
    <recommendedName>
        <fullName evidence="3 4">Tyrosinase copper-binding domain-containing protein</fullName>
    </recommendedName>
</protein>
<feature type="domain" description="Tyrosinase copper-binding" evidence="4">
    <location>
        <begin position="301"/>
        <end position="312"/>
    </location>
</feature>
<feature type="domain" description="Tyrosinase copper-binding" evidence="3">
    <location>
        <begin position="119"/>
        <end position="136"/>
    </location>
</feature>
<dbReference type="EMBL" id="JAPQKO010000002">
    <property type="protein sequence ID" value="KAJ5179844.1"/>
    <property type="molecule type" value="Genomic_DNA"/>
</dbReference>
<dbReference type="GO" id="GO:0016491">
    <property type="term" value="F:oxidoreductase activity"/>
    <property type="evidence" value="ECO:0007669"/>
    <property type="project" value="InterPro"/>
</dbReference>
<dbReference type="Pfam" id="PF00264">
    <property type="entry name" value="Tyrosinase"/>
    <property type="match status" value="1"/>
</dbReference>
<evidence type="ECO:0000256" key="1">
    <source>
        <dbReference type="ARBA" id="ARBA00022723"/>
    </source>
</evidence>
<dbReference type="PANTHER" id="PTHR11474">
    <property type="entry name" value="TYROSINASE FAMILY MEMBER"/>
    <property type="match status" value="1"/>
</dbReference>
<evidence type="ECO:0000313" key="5">
    <source>
        <dbReference type="EMBL" id="KAJ5179844.1"/>
    </source>
</evidence>
<dbReference type="PROSITE" id="PS00497">
    <property type="entry name" value="TYROSINASE_1"/>
    <property type="match status" value="1"/>
</dbReference>
<keyword evidence="1" id="KW-0479">Metal-binding</keyword>
<evidence type="ECO:0000313" key="6">
    <source>
        <dbReference type="Proteomes" id="UP001146351"/>
    </source>
</evidence>
<evidence type="ECO:0000259" key="3">
    <source>
        <dbReference type="PROSITE" id="PS00497"/>
    </source>
</evidence>
<keyword evidence="6" id="KW-1185">Reference proteome</keyword>
<dbReference type="Proteomes" id="UP001146351">
    <property type="component" value="Unassembled WGS sequence"/>
</dbReference>
<dbReference type="AlphaFoldDB" id="A0A9W9LWM2"/>
<dbReference type="OrthoDB" id="6132182at2759"/>
<evidence type="ECO:0000256" key="2">
    <source>
        <dbReference type="ARBA" id="ARBA00023008"/>
    </source>
</evidence>
<dbReference type="InterPro" id="IPR050316">
    <property type="entry name" value="Tyrosinase/Hemocyanin"/>
</dbReference>
<proteinExistence type="predicted"/>
<dbReference type="PROSITE" id="PS00498">
    <property type="entry name" value="TYROSINASE_2"/>
    <property type="match status" value="1"/>
</dbReference>
<reference evidence="5" key="2">
    <citation type="journal article" date="2023" name="IMA Fungus">
        <title>Comparative genomic study of the Penicillium genus elucidates a diverse pangenome and 15 lateral gene transfer events.</title>
        <authorList>
            <person name="Petersen C."/>
            <person name="Sorensen T."/>
            <person name="Nielsen M.R."/>
            <person name="Sondergaard T.E."/>
            <person name="Sorensen J.L."/>
            <person name="Fitzpatrick D.A."/>
            <person name="Frisvad J.C."/>
            <person name="Nielsen K.L."/>
        </authorList>
    </citation>
    <scope>NUCLEOTIDE SEQUENCE</scope>
    <source>
        <strain evidence="5">IBT 21917</strain>
    </source>
</reference>
<keyword evidence="2" id="KW-0186">Copper</keyword>
<dbReference type="PANTHER" id="PTHR11474:SF126">
    <property type="entry name" value="TYROSINASE-LIKE PROTEIN TYR-1-RELATED"/>
    <property type="match status" value="1"/>
</dbReference>
<evidence type="ECO:0000259" key="4">
    <source>
        <dbReference type="PROSITE" id="PS00498"/>
    </source>
</evidence>
<dbReference type="PRINTS" id="PR00092">
    <property type="entry name" value="TYROSINASE"/>
</dbReference>
<organism evidence="5 6">
    <name type="scientific">Penicillium capsulatum</name>
    <dbReference type="NCBI Taxonomy" id="69766"/>
    <lineage>
        <taxon>Eukaryota</taxon>
        <taxon>Fungi</taxon>
        <taxon>Dikarya</taxon>
        <taxon>Ascomycota</taxon>
        <taxon>Pezizomycotina</taxon>
        <taxon>Eurotiomycetes</taxon>
        <taxon>Eurotiomycetidae</taxon>
        <taxon>Eurotiales</taxon>
        <taxon>Aspergillaceae</taxon>
        <taxon>Penicillium</taxon>
    </lineage>
</organism>